<dbReference type="SUPFAM" id="SSF52821">
    <property type="entry name" value="Rhodanese/Cell cycle control phosphatase"/>
    <property type="match status" value="1"/>
</dbReference>
<gene>
    <name evidence="2" type="ORF">GCM10009668_37360</name>
</gene>
<protein>
    <submittedName>
        <fullName evidence="2">Rhodanese-like domain-containing protein</fullName>
    </submittedName>
</protein>
<organism evidence="2 3">
    <name type="scientific">Nocardioides dubius</name>
    <dbReference type="NCBI Taxonomy" id="317019"/>
    <lineage>
        <taxon>Bacteria</taxon>
        <taxon>Bacillati</taxon>
        <taxon>Actinomycetota</taxon>
        <taxon>Actinomycetes</taxon>
        <taxon>Propionibacteriales</taxon>
        <taxon>Nocardioidaceae</taxon>
        <taxon>Nocardioides</taxon>
    </lineage>
</organism>
<reference evidence="2 3" key="1">
    <citation type="journal article" date="2019" name="Int. J. Syst. Evol. Microbiol.">
        <title>The Global Catalogue of Microorganisms (GCM) 10K type strain sequencing project: providing services to taxonomists for standard genome sequencing and annotation.</title>
        <authorList>
            <consortium name="The Broad Institute Genomics Platform"/>
            <consortium name="The Broad Institute Genome Sequencing Center for Infectious Disease"/>
            <person name="Wu L."/>
            <person name="Ma J."/>
        </authorList>
    </citation>
    <scope>NUCLEOTIDE SEQUENCE [LARGE SCALE GENOMIC DNA]</scope>
    <source>
        <strain evidence="2 3">JCM 13008</strain>
    </source>
</reference>
<evidence type="ECO:0000259" key="1">
    <source>
        <dbReference type="PROSITE" id="PS50206"/>
    </source>
</evidence>
<feature type="domain" description="Rhodanese" evidence="1">
    <location>
        <begin position="37"/>
        <end position="137"/>
    </location>
</feature>
<dbReference type="PROSITE" id="PS50206">
    <property type="entry name" value="RHODANESE_3"/>
    <property type="match status" value="1"/>
</dbReference>
<dbReference type="InterPro" id="IPR036873">
    <property type="entry name" value="Rhodanese-like_dom_sf"/>
</dbReference>
<dbReference type="Proteomes" id="UP001501581">
    <property type="component" value="Unassembled WGS sequence"/>
</dbReference>
<dbReference type="InterPro" id="IPR001763">
    <property type="entry name" value="Rhodanese-like_dom"/>
</dbReference>
<dbReference type="EMBL" id="BAAALG010000013">
    <property type="protein sequence ID" value="GAA1112277.1"/>
    <property type="molecule type" value="Genomic_DNA"/>
</dbReference>
<dbReference type="Gene3D" id="3.40.250.10">
    <property type="entry name" value="Rhodanese-like domain"/>
    <property type="match status" value="1"/>
</dbReference>
<name>A0ABN1U1F3_9ACTN</name>
<evidence type="ECO:0000313" key="2">
    <source>
        <dbReference type="EMBL" id="GAA1112277.1"/>
    </source>
</evidence>
<keyword evidence="3" id="KW-1185">Reference proteome</keyword>
<dbReference type="RefSeq" id="WP_343996397.1">
    <property type="nucleotide sequence ID" value="NZ_BAAALG010000013.1"/>
</dbReference>
<accession>A0ABN1U1F3</accession>
<dbReference type="SMART" id="SM00450">
    <property type="entry name" value="RHOD"/>
    <property type="match status" value="1"/>
</dbReference>
<comment type="caution">
    <text evidence="2">The sequence shown here is derived from an EMBL/GenBank/DDBJ whole genome shotgun (WGS) entry which is preliminary data.</text>
</comment>
<proteinExistence type="predicted"/>
<sequence>MSVSIAAQEFEASAFAPGAGTEVPGRISARAAFQELLRGGVLLVDVRSEIARRRQGGPHPMLLPRVVDRHLLEWRLDPRSETAWPEAAYDARVVVLSGAGHSSQPIAADLRALGIGAAVDIVGGFDAWRAAGLPVRSM</sequence>
<evidence type="ECO:0000313" key="3">
    <source>
        <dbReference type="Proteomes" id="UP001501581"/>
    </source>
</evidence>